<dbReference type="InterPro" id="IPR033463">
    <property type="entry name" value="sCache_3"/>
</dbReference>
<dbReference type="InterPro" id="IPR003594">
    <property type="entry name" value="HATPase_dom"/>
</dbReference>
<dbReference type="SUPFAM" id="SSF55785">
    <property type="entry name" value="PYP-like sensor domain (PAS domain)"/>
    <property type="match status" value="1"/>
</dbReference>
<keyword evidence="5" id="KW-0597">Phosphoprotein</keyword>
<dbReference type="PROSITE" id="PS50112">
    <property type="entry name" value="PAS"/>
    <property type="match status" value="1"/>
</dbReference>
<dbReference type="InterPro" id="IPR035965">
    <property type="entry name" value="PAS-like_dom_sf"/>
</dbReference>
<evidence type="ECO:0000256" key="13">
    <source>
        <dbReference type="ARBA" id="ARBA00023136"/>
    </source>
</evidence>
<keyword evidence="8" id="KW-0547">Nucleotide-binding</keyword>
<evidence type="ECO:0000256" key="10">
    <source>
        <dbReference type="ARBA" id="ARBA00022840"/>
    </source>
</evidence>
<feature type="compositionally biased region" description="Basic and acidic residues" evidence="15">
    <location>
        <begin position="604"/>
        <end position="615"/>
    </location>
</feature>
<dbReference type="InterPro" id="IPR004358">
    <property type="entry name" value="Sig_transdc_His_kin-like_C"/>
</dbReference>
<dbReference type="InterPro" id="IPR036890">
    <property type="entry name" value="HATPase_C_sf"/>
</dbReference>
<evidence type="ECO:0000259" key="18">
    <source>
        <dbReference type="PROSITE" id="PS50112"/>
    </source>
</evidence>
<comment type="catalytic activity">
    <reaction evidence="1">
        <text>ATP + protein L-histidine = ADP + protein N-phospho-L-histidine.</text>
        <dbReference type="EC" id="2.7.13.3"/>
    </reaction>
</comment>
<dbReference type="Pfam" id="PF00989">
    <property type="entry name" value="PAS"/>
    <property type="match status" value="1"/>
</dbReference>
<evidence type="ECO:0000256" key="3">
    <source>
        <dbReference type="ARBA" id="ARBA00012438"/>
    </source>
</evidence>
<sequence length="615" mass="63658">MARPDRARLRFATRVLLLQLGTVVLVVALCTGVYLFLAVQQLRASSQAAALGIARTVAEDPTVRELVAEFSADPGTPAAAGLRDGELQRTASGITERTGVLFVVITDDHGIRLAHPQADRLGQEVSTPYDRVLQGHEVVDWERGTLGVSARAKVPVYAPGAEGTGPDAQRPVGEVSVGFEQGSVFDDLPALLGSIALAALGGIGIATLATLLMRRRWERLTLGLQPEELAALVQNQTAVLDGVGDGVLGIDPDGTVLVCNAAAERMLGIDRPVGRPLAELGLPAPILAALAADDEGSTDAPRSGGGTAREADIGVLHAGRVLYVEPRPVRRGQRRLGRVVIVRDRTDLVALSERLETVRAMTGALRVQRHEFANRMHVAAGLIDAERVPEAREFLGELVERGAVGYPVLGLDRLGDPFLHAFLGAKGIEAGERGVRLRIGEDTQLLGAIRDPENTAAVLGNLIDNAVSAAVRGPEPRWVEATLLDDGDALVLTVGDSGAGIPPGTDVFARDGRGGSGASTSVGEPAGGLDESAHGHGLGLPLSREIARASGGDLWIVDQGGAGAGPGADGGPGSRAGAVFAARIGGAVAPDRGAGDAPPAHPVHLPDDPTEKEHP</sequence>
<feature type="domain" description="PAS" evidence="18">
    <location>
        <begin position="239"/>
        <end position="271"/>
    </location>
</feature>
<dbReference type="EMBL" id="BAAAOB010000001">
    <property type="protein sequence ID" value="GAA1777515.1"/>
    <property type="molecule type" value="Genomic_DNA"/>
</dbReference>
<dbReference type="Gene3D" id="3.30.565.10">
    <property type="entry name" value="Histidine kinase-like ATPase, C-terminal domain"/>
    <property type="match status" value="1"/>
</dbReference>
<dbReference type="SUPFAM" id="SSF55890">
    <property type="entry name" value="Sporulation response regulatory protein Spo0B"/>
    <property type="match status" value="1"/>
</dbReference>
<evidence type="ECO:0000256" key="1">
    <source>
        <dbReference type="ARBA" id="ARBA00000085"/>
    </source>
</evidence>
<keyword evidence="13 16" id="KW-0472">Membrane</keyword>
<keyword evidence="4" id="KW-1003">Cell membrane</keyword>
<keyword evidence="7 16" id="KW-0812">Transmembrane</keyword>
<feature type="compositionally biased region" description="Low complexity" evidence="15">
    <location>
        <begin position="588"/>
        <end position="598"/>
    </location>
</feature>
<keyword evidence="9 19" id="KW-0418">Kinase</keyword>
<dbReference type="InterPro" id="IPR029151">
    <property type="entry name" value="Sensor-like_sf"/>
</dbReference>
<evidence type="ECO:0000313" key="20">
    <source>
        <dbReference type="Proteomes" id="UP001500851"/>
    </source>
</evidence>
<comment type="caution">
    <text evidence="19">The sequence shown here is derived from an EMBL/GenBank/DDBJ whole genome shotgun (WGS) entry which is preliminary data.</text>
</comment>
<evidence type="ECO:0000256" key="16">
    <source>
        <dbReference type="SAM" id="Phobius"/>
    </source>
</evidence>
<organism evidence="19 20">
    <name type="scientific">Leucobacter iarius</name>
    <dbReference type="NCBI Taxonomy" id="333963"/>
    <lineage>
        <taxon>Bacteria</taxon>
        <taxon>Bacillati</taxon>
        <taxon>Actinomycetota</taxon>
        <taxon>Actinomycetes</taxon>
        <taxon>Micrococcales</taxon>
        <taxon>Microbacteriaceae</taxon>
        <taxon>Leucobacter</taxon>
    </lineage>
</organism>
<proteinExistence type="predicted"/>
<keyword evidence="11 16" id="KW-1133">Transmembrane helix</keyword>
<dbReference type="GO" id="GO:0016301">
    <property type="term" value="F:kinase activity"/>
    <property type="evidence" value="ECO:0007669"/>
    <property type="project" value="UniProtKB-KW"/>
</dbReference>
<evidence type="ECO:0000256" key="5">
    <source>
        <dbReference type="ARBA" id="ARBA00022553"/>
    </source>
</evidence>
<dbReference type="Pfam" id="PF02518">
    <property type="entry name" value="HATPase_c"/>
    <property type="match status" value="1"/>
</dbReference>
<evidence type="ECO:0000256" key="12">
    <source>
        <dbReference type="ARBA" id="ARBA00023012"/>
    </source>
</evidence>
<keyword evidence="6" id="KW-0808">Transferase</keyword>
<dbReference type="CDD" id="cd00075">
    <property type="entry name" value="HATPase"/>
    <property type="match status" value="1"/>
</dbReference>
<keyword evidence="20" id="KW-1185">Reference proteome</keyword>
<dbReference type="InterPro" id="IPR016120">
    <property type="entry name" value="Sig_transdc_His_kin_SpoOB"/>
</dbReference>
<gene>
    <name evidence="19" type="ORF">GCM10009768_02620</name>
</gene>
<dbReference type="CDD" id="cd00130">
    <property type="entry name" value="PAS"/>
    <property type="match status" value="1"/>
</dbReference>
<dbReference type="InterPro" id="IPR005467">
    <property type="entry name" value="His_kinase_dom"/>
</dbReference>
<comment type="subcellular location">
    <subcellularLocation>
        <location evidence="2">Cell membrane</location>
        <topology evidence="2">Multi-pass membrane protein</topology>
    </subcellularLocation>
</comment>
<keyword evidence="10" id="KW-0067">ATP-binding</keyword>
<dbReference type="SMART" id="SM00091">
    <property type="entry name" value="PAS"/>
    <property type="match status" value="1"/>
</dbReference>
<evidence type="ECO:0000256" key="2">
    <source>
        <dbReference type="ARBA" id="ARBA00004651"/>
    </source>
</evidence>
<evidence type="ECO:0000256" key="14">
    <source>
        <dbReference type="ARBA" id="ARBA00039401"/>
    </source>
</evidence>
<dbReference type="PANTHER" id="PTHR42878">
    <property type="entry name" value="TWO-COMPONENT HISTIDINE KINASE"/>
    <property type="match status" value="1"/>
</dbReference>
<evidence type="ECO:0000256" key="4">
    <source>
        <dbReference type="ARBA" id="ARBA00022475"/>
    </source>
</evidence>
<evidence type="ECO:0000256" key="9">
    <source>
        <dbReference type="ARBA" id="ARBA00022777"/>
    </source>
</evidence>
<dbReference type="Gene3D" id="3.30.450.20">
    <property type="entry name" value="PAS domain"/>
    <property type="match status" value="2"/>
</dbReference>
<evidence type="ECO:0000259" key="17">
    <source>
        <dbReference type="PROSITE" id="PS50109"/>
    </source>
</evidence>
<keyword evidence="12" id="KW-0902">Two-component regulatory system</keyword>
<dbReference type="PRINTS" id="PR00344">
    <property type="entry name" value="BCTRLSENSOR"/>
</dbReference>
<dbReference type="SUPFAM" id="SSF55874">
    <property type="entry name" value="ATPase domain of HSP90 chaperone/DNA topoisomerase II/histidine kinase"/>
    <property type="match status" value="1"/>
</dbReference>
<dbReference type="Pfam" id="PF17203">
    <property type="entry name" value="sCache_3_2"/>
    <property type="match status" value="1"/>
</dbReference>
<dbReference type="InterPro" id="IPR000014">
    <property type="entry name" value="PAS"/>
</dbReference>
<feature type="transmembrane region" description="Helical" evidence="16">
    <location>
        <begin position="12"/>
        <end position="37"/>
    </location>
</feature>
<name>A0ABN2L716_9MICO</name>
<dbReference type="InterPro" id="IPR013767">
    <property type="entry name" value="PAS_fold"/>
</dbReference>
<protein>
    <recommendedName>
        <fullName evidence="14">Sensor-like histidine kinase SenX3</fullName>
        <ecNumber evidence="3">2.7.13.3</ecNumber>
    </recommendedName>
</protein>
<reference evidence="19 20" key="1">
    <citation type="journal article" date="2019" name="Int. J. Syst. Evol. Microbiol.">
        <title>The Global Catalogue of Microorganisms (GCM) 10K type strain sequencing project: providing services to taxonomists for standard genome sequencing and annotation.</title>
        <authorList>
            <consortium name="The Broad Institute Genomics Platform"/>
            <consortium name="The Broad Institute Genome Sequencing Center for Infectious Disease"/>
            <person name="Wu L."/>
            <person name="Ma J."/>
        </authorList>
    </citation>
    <scope>NUCLEOTIDE SEQUENCE [LARGE SCALE GENOMIC DNA]</scope>
    <source>
        <strain evidence="19 20">JCM 14736</strain>
    </source>
</reference>
<evidence type="ECO:0000256" key="11">
    <source>
        <dbReference type="ARBA" id="ARBA00022989"/>
    </source>
</evidence>
<dbReference type="PROSITE" id="PS50109">
    <property type="entry name" value="HIS_KIN"/>
    <property type="match status" value="1"/>
</dbReference>
<dbReference type="SUPFAM" id="SSF103190">
    <property type="entry name" value="Sensory domain-like"/>
    <property type="match status" value="1"/>
</dbReference>
<dbReference type="SMART" id="SM00387">
    <property type="entry name" value="HATPase_c"/>
    <property type="match status" value="1"/>
</dbReference>
<dbReference type="RefSeq" id="WP_344028333.1">
    <property type="nucleotide sequence ID" value="NZ_BAAAOB010000001.1"/>
</dbReference>
<evidence type="ECO:0000256" key="6">
    <source>
        <dbReference type="ARBA" id="ARBA00022679"/>
    </source>
</evidence>
<dbReference type="PANTHER" id="PTHR42878:SF14">
    <property type="entry name" value="OSMOLARITY TWO-COMPONENT SYSTEM PROTEIN SSK1"/>
    <property type="match status" value="1"/>
</dbReference>
<dbReference type="Proteomes" id="UP001500851">
    <property type="component" value="Unassembled WGS sequence"/>
</dbReference>
<evidence type="ECO:0000256" key="15">
    <source>
        <dbReference type="SAM" id="MobiDB-lite"/>
    </source>
</evidence>
<feature type="domain" description="Histidine kinase" evidence="17">
    <location>
        <begin position="430"/>
        <end position="564"/>
    </location>
</feature>
<evidence type="ECO:0000256" key="7">
    <source>
        <dbReference type="ARBA" id="ARBA00022692"/>
    </source>
</evidence>
<dbReference type="EC" id="2.7.13.3" evidence="3"/>
<dbReference type="InterPro" id="IPR050351">
    <property type="entry name" value="BphY/WalK/GraS-like"/>
</dbReference>
<accession>A0ABN2L716</accession>
<feature type="region of interest" description="Disordered" evidence="15">
    <location>
        <begin position="588"/>
        <end position="615"/>
    </location>
</feature>
<evidence type="ECO:0000256" key="8">
    <source>
        <dbReference type="ARBA" id="ARBA00022741"/>
    </source>
</evidence>
<feature type="transmembrane region" description="Helical" evidence="16">
    <location>
        <begin position="190"/>
        <end position="212"/>
    </location>
</feature>
<evidence type="ECO:0000313" key="19">
    <source>
        <dbReference type="EMBL" id="GAA1777515.1"/>
    </source>
</evidence>
<feature type="region of interest" description="Disordered" evidence="15">
    <location>
        <begin position="502"/>
        <end position="536"/>
    </location>
</feature>